<evidence type="ECO:0000313" key="3">
    <source>
        <dbReference type="EMBL" id="MDH5829090.1"/>
    </source>
</evidence>
<dbReference type="Gene3D" id="3.10.450.590">
    <property type="match status" value="1"/>
</dbReference>
<dbReference type="InterPro" id="IPR024981">
    <property type="entry name" value="DUF3887"/>
</dbReference>
<evidence type="ECO:0000259" key="2">
    <source>
        <dbReference type="Pfam" id="PF13026"/>
    </source>
</evidence>
<evidence type="ECO:0000313" key="4">
    <source>
        <dbReference type="Proteomes" id="UP001156831"/>
    </source>
</evidence>
<sequence>MNRFRRISSAFALVLAMAWAAPALSQDPPTEADAGAVALASDVLDRMDAGDFDGVAATFNAQMQGALDAGKLADVQRQIEAAGPVSARSEPRVVRQDGYTVVIFRIEREQVDLDATVAIDAEGKVGGLHFVPAGGGPR</sequence>
<dbReference type="Proteomes" id="UP001156831">
    <property type="component" value="Unassembled WGS sequence"/>
</dbReference>
<feature type="signal peptide" evidence="1">
    <location>
        <begin position="1"/>
        <end position="25"/>
    </location>
</feature>
<dbReference type="RefSeq" id="WP_280599069.1">
    <property type="nucleotide sequence ID" value="NZ_JARXRN010000015.1"/>
</dbReference>
<feature type="chain" id="PRO_5045604575" evidence="1">
    <location>
        <begin position="26"/>
        <end position="138"/>
    </location>
</feature>
<name>A0ABT6JEI0_9GAMM</name>
<feature type="domain" description="DUF3887" evidence="2">
    <location>
        <begin position="40"/>
        <end position="128"/>
    </location>
</feature>
<gene>
    <name evidence="3" type="ORF">QFW80_00940</name>
</gene>
<keyword evidence="4" id="KW-1185">Reference proteome</keyword>
<evidence type="ECO:0000256" key="1">
    <source>
        <dbReference type="SAM" id="SignalP"/>
    </source>
</evidence>
<comment type="caution">
    <text evidence="3">The sequence shown here is derived from an EMBL/GenBank/DDBJ whole genome shotgun (WGS) entry which is preliminary data.</text>
</comment>
<organism evidence="3 4">
    <name type="scientific">Luteimonas rhizosphaericola</name>
    <dbReference type="NCBI Taxonomy" id="3042024"/>
    <lineage>
        <taxon>Bacteria</taxon>
        <taxon>Pseudomonadati</taxon>
        <taxon>Pseudomonadota</taxon>
        <taxon>Gammaproteobacteria</taxon>
        <taxon>Lysobacterales</taxon>
        <taxon>Lysobacteraceae</taxon>
        <taxon>Luteimonas</taxon>
    </lineage>
</organism>
<proteinExistence type="predicted"/>
<protein>
    <submittedName>
        <fullName evidence="3">DUF3887 domain-containing protein</fullName>
    </submittedName>
</protein>
<accession>A0ABT6JEI0</accession>
<dbReference type="Pfam" id="PF13026">
    <property type="entry name" value="DUF3887"/>
    <property type="match status" value="1"/>
</dbReference>
<dbReference type="EMBL" id="JARXRN010000015">
    <property type="protein sequence ID" value="MDH5829090.1"/>
    <property type="molecule type" value="Genomic_DNA"/>
</dbReference>
<reference evidence="3 4" key="1">
    <citation type="submission" date="2023-04" db="EMBL/GenBank/DDBJ databases">
        <title>Luteimonas sp. M1R5S18.</title>
        <authorList>
            <person name="Sun J.-Q."/>
        </authorList>
    </citation>
    <scope>NUCLEOTIDE SEQUENCE [LARGE SCALE GENOMIC DNA]</scope>
    <source>
        <strain evidence="3 4">M1R5S18</strain>
    </source>
</reference>
<keyword evidence="1" id="KW-0732">Signal</keyword>